<feature type="transmembrane region" description="Helical" evidence="1">
    <location>
        <begin position="318"/>
        <end position="339"/>
    </location>
</feature>
<organism evidence="2 3">
    <name type="scientific">Nocardioides soli</name>
    <dbReference type="NCBI Taxonomy" id="1036020"/>
    <lineage>
        <taxon>Bacteria</taxon>
        <taxon>Bacillati</taxon>
        <taxon>Actinomycetota</taxon>
        <taxon>Actinomycetes</taxon>
        <taxon>Propionibacteriales</taxon>
        <taxon>Nocardioidaceae</taxon>
        <taxon>Nocardioides</taxon>
    </lineage>
</organism>
<dbReference type="Gene3D" id="3.20.20.190">
    <property type="entry name" value="Phosphatidylinositol (PI) phosphodiesterase"/>
    <property type="match status" value="1"/>
</dbReference>
<keyword evidence="3" id="KW-1185">Reference proteome</keyword>
<sequence length="683" mass="72493">MATRYPGRGVLAAVACLGALLVLIGAACGVVNREVLDAGRFAAHVDAVRSDPGVSRQVGALLTDRLLEDQPDLVAIRPLVESTATSVVASPALGPVVRAGVRPLYDALVLGRDDAVVLRLADVGAVVVGSLAVAAPETRAAVPADLDVRLSRFGGQEYSGSVVGSVHLVELLAWLCPVLGLALLVLAGVLRERGPGTVRRVTREVGRGVLAAGLGLAGLLVAVGFVVDRLDPGTLAGAVRRAAWSELDGPFWVTAGVVVALGALATAVATATRWPRLEDVRRLVDLDVPPRRLAARAVVLAVLGAALVLQPARVATVGLALLGVGLLTLAVVSALVALGRSPRRRTWIALAAAGLVGATVLSALPVEHRLAVTSAAPREGCNGHVELCDRRYDEIAYPATHNSMAAASEGWFFPEQPDGIVDQLDHGIRVLLIDSWYGQRTDRPGVIATADEHRAKAIAQAESELGAATVRSALRIRDALGLTPQGAVESYLCHGLCELGATPWLRSLREVHDWLVAHPDEVVTLFVQDEVSPDDTVALIEQAGLLPYVHEQGGDSWPTLGEMIASGRRLVVLMENRGGSTAHPWLRQGFDEVQDTPFLFRRPGEFSCAPNRGAVDAPLFLVNHWITDKTAEITNAERVNAREVLLPRVEQCRAERGMLPNYVAVDYYDRGDLMEVVDELNGL</sequence>
<keyword evidence="1" id="KW-0472">Membrane</keyword>
<feature type="transmembrane region" description="Helical" evidence="1">
    <location>
        <begin position="293"/>
        <end position="312"/>
    </location>
</feature>
<dbReference type="SUPFAM" id="SSF51695">
    <property type="entry name" value="PLC-like phosphodiesterases"/>
    <property type="match status" value="1"/>
</dbReference>
<dbReference type="AlphaFoldDB" id="A0A7W4VYI0"/>
<dbReference type="EMBL" id="JACHWR010000003">
    <property type="protein sequence ID" value="MBB3044123.1"/>
    <property type="molecule type" value="Genomic_DNA"/>
</dbReference>
<feature type="transmembrane region" description="Helical" evidence="1">
    <location>
        <begin position="171"/>
        <end position="189"/>
    </location>
</feature>
<dbReference type="GO" id="GO:0006629">
    <property type="term" value="P:lipid metabolic process"/>
    <property type="evidence" value="ECO:0007669"/>
    <property type="project" value="InterPro"/>
</dbReference>
<reference evidence="2 3" key="1">
    <citation type="submission" date="2020-08" db="EMBL/GenBank/DDBJ databases">
        <title>Sequencing the genomes of 1000 actinobacteria strains.</title>
        <authorList>
            <person name="Klenk H.-P."/>
        </authorList>
    </citation>
    <scope>NUCLEOTIDE SEQUENCE [LARGE SCALE GENOMIC DNA]</scope>
    <source>
        <strain evidence="2 3">DSM 105498</strain>
    </source>
</reference>
<dbReference type="PANTHER" id="PTHR13593">
    <property type="match status" value="1"/>
</dbReference>
<accession>A0A7W4VYI0</accession>
<dbReference type="Proteomes" id="UP000589626">
    <property type="component" value="Unassembled WGS sequence"/>
</dbReference>
<evidence type="ECO:0000313" key="3">
    <source>
        <dbReference type="Proteomes" id="UP000589626"/>
    </source>
</evidence>
<evidence type="ECO:0000256" key="1">
    <source>
        <dbReference type="SAM" id="Phobius"/>
    </source>
</evidence>
<dbReference type="GO" id="GO:0008081">
    <property type="term" value="F:phosphoric diester hydrolase activity"/>
    <property type="evidence" value="ECO:0007669"/>
    <property type="project" value="InterPro"/>
</dbReference>
<proteinExistence type="predicted"/>
<dbReference type="PROSITE" id="PS51257">
    <property type="entry name" value="PROKAR_LIPOPROTEIN"/>
    <property type="match status" value="1"/>
</dbReference>
<keyword evidence="1" id="KW-0812">Transmembrane</keyword>
<dbReference type="InterPro" id="IPR017946">
    <property type="entry name" value="PLC-like_Pdiesterase_TIM-brl"/>
</dbReference>
<feature type="transmembrane region" description="Helical" evidence="1">
    <location>
        <begin position="346"/>
        <end position="364"/>
    </location>
</feature>
<gene>
    <name evidence="2" type="ORF">FHU40_003960</name>
</gene>
<dbReference type="RefSeq" id="WP_183594033.1">
    <property type="nucleotide sequence ID" value="NZ_JACHWR010000003.1"/>
</dbReference>
<name>A0A7W4VYI0_9ACTN</name>
<protein>
    <submittedName>
        <fullName evidence="2">Uncharacterized protein</fullName>
    </submittedName>
</protein>
<feature type="transmembrane region" description="Helical" evidence="1">
    <location>
        <begin position="251"/>
        <end position="272"/>
    </location>
</feature>
<dbReference type="Pfam" id="PF26146">
    <property type="entry name" value="PI-PLC_X"/>
    <property type="match status" value="1"/>
</dbReference>
<dbReference type="InterPro" id="IPR051057">
    <property type="entry name" value="PI-PLC_domain"/>
</dbReference>
<dbReference type="PANTHER" id="PTHR13593:SF140">
    <property type="entry name" value="PLC-LIKE PHOSPHODIESTERASE"/>
    <property type="match status" value="1"/>
</dbReference>
<comment type="caution">
    <text evidence="2">The sequence shown here is derived from an EMBL/GenBank/DDBJ whole genome shotgun (WGS) entry which is preliminary data.</text>
</comment>
<keyword evidence="1" id="KW-1133">Transmembrane helix</keyword>
<evidence type="ECO:0000313" key="2">
    <source>
        <dbReference type="EMBL" id="MBB3044123.1"/>
    </source>
</evidence>
<feature type="transmembrane region" description="Helical" evidence="1">
    <location>
        <begin position="209"/>
        <end position="227"/>
    </location>
</feature>